<gene>
    <name evidence="2" type="ORF">PXEA_LOCUS21042</name>
</gene>
<protein>
    <submittedName>
        <fullName evidence="2">Uncharacterized protein</fullName>
    </submittedName>
</protein>
<feature type="compositionally biased region" description="Basic and acidic residues" evidence="1">
    <location>
        <begin position="22"/>
        <end position="32"/>
    </location>
</feature>
<proteinExistence type="predicted"/>
<feature type="region of interest" description="Disordered" evidence="1">
    <location>
        <begin position="109"/>
        <end position="171"/>
    </location>
</feature>
<evidence type="ECO:0000256" key="1">
    <source>
        <dbReference type="SAM" id="MobiDB-lite"/>
    </source>
</evidence>
<evidence type="ECO:0000313" key="2">
    <source>
        <dbReference type="EMBL" id="VEL27602.1"/>
    </source>
</evidence>
<dbReference type="AlphaFoldDB" id="A0A448X467"/>
<comment type="caution">
    <text evidence="2">The sequence shown here is derived from an EMBL/GenBank/DDBJ whole genome shotgun (WGS) entry which is preliminary data.</text>
</comment>
<feature type="compositionally biased region" description="Polar residues" evidence="1">
    <location>
        <begin position="119"/>
        <end position="131"/>
    </location>
</feature>
<feature type="region of interest" description="Disordered" evidence="1">
    <location>
        <begin position="1"/>
        <end position="88"/>
    </location>
</feature>
<accession>A0A448X467</accession>
<reference evidence="2" key="1">
    <citation type="submission" date="2018-11" db="EMBL/GenBank/DDBJ databases">
        <authorList>
            <consortium name="Pathogen Informatics"/>
        </authorList>
    </citation>
    <scope>NUCLEOTIDE SEQUENCE</scope>
</reference>
<dbReference type="EMBL" id="CAAALY010088403">
    <property type="protein sequence ID" value="VEL27602.1"/>
    <property type="molecule type" value="Genomic_DNA"/>
</dbReference>
<keyword evidence="3" id="KW-1185">Reference proteome</keyword>
<evidence type="ECO:0000313" key="3">
    <source>
        <dbReference type="Proteomes" id="UP000784294"/>
    </source>
</evidence>
<sequence>MAPEAGADAPEGRSWKGFYETSEGRPELESTKRWTISPRENQVNGGGAAASVSSNAKVNASDRTKGSSKPMSGGNVGKKCPPEKALTPMPSMLLAHSGKALKTAISSATPAVRLFSPTPKRQTSGPNSDTQKPGLGHKQETGPQHRQSGSLSDCDQDRAGCEASSTPASAT</sequence>
<name>A0A448X467_9PLAT</name>
<organism evidence="2 3">
    <name type="scientific">Protopolystoma xenopodis</name>
    <dbReference type="NCBI Taxonomy" id="117903"/>
    <lineage>
        <taxon>Eukaryota</taxon>
        <taxon>Metazoa</taxon>
        <taxon>Spiralia</taxon>
        <taxon>Lophotrochozoa</taxon>
        <taxon>Platyhelminthes</taxon>
        <taxon>Monogenea</taxon>
        <taxon>Polyopisthocotylea</taxon>
        <taxon>Polystomatidea</taxon>
        <taxon>Polystomatidae</taxon>
        <taxon>Protopolystoma</taxon>
    </lineage>
</organism>
<feature type="compositionally biased region" description="Polar residues" evidence="1">
    <location>
        <begin position="141"/>
        <end position="153"/>
    </location>
</feature>
<feature type="compositionally biased region" description="Low complexity" evidence="1">
    <location>
        <begin position="49"/>
        <end position="59"/>
    </location>
</feature>
<dbReference type="Proteomes" id="UP000784294">
    <property type="component" value="Unassembled WGS sequence"/>
</dbReference>